<sequence length="183" mass="19664">MPAPRRAQAIYAATLEQLTEHGYEAMTIEGIAAAAGVNKTTIYRWWPGKDALLGAAVREADTIEFPDADTGTLRGDLVAALGGIARILESEVGRQLVAGAIARGNPQITAVTRQFLTDRLRREQAVLDRAHARGELAEPVAAERLFHPAVGALWIRLLALGEPATPEYLHALVEDLLTGVVAR</sequence>
<dbReference type="InterPro" id="IPR036271">
    <property type="entry name" value="Tet_transcr_reg_TetR-rel_C_sf"/>
</dbReference>
<reference evidence="7" key="1">
    <citation type="journal article" date="2019" name="Int. J. Syst. Evol. Microbiol.">
        <title>The Global Catalogue of Microorganisms (GCM) 10K type strain sequencing project: providing services to taxonomists for standard genome sequencing and annotation.</title>
        <authorList>
            <consortium name="The Broad Institute Genomics Platform"/>
            <consortium name="The Broad Institute Genome Sequencing Center for Infectious Disease"/>
            <person name="Wu L."/>
            <person name="Ma J."/>
        </authorList>
    </citation>
    <scope>NUCLEOTIDE SEQUENCE [LARGE SCALE GENOMIC DNA]</scope>
    <source>
        <strain evidence="7">IBRC-M 10490</strain>
    </source>
</reference>
<dbReference type="EMBL" id="JBHSDL010000025">
    <property type="protein sequence ID" value="MFC4376608.1"/>
    <property type="molecule type" value="Genomic_DNA"/>
</dbReference>
<dbReference type="PANTHER" id="PTHR30055">
    <property type="entry name" value="HTH-TYPE TRANSCRIPTIONAL REGULATOR RUTR"/>
    <property type="match status" value="1"/>
</dbReference>
<dbReference type="Pfam" id="PF00440">
    <property type="entry name" value="TetR_N"/>
    <property type="match status" value="1"/>
</dbReference>
<evidence type="ECO:0000256" key="4">
    <source>
        <dbReference type="PROSITE-ProRule" id="PRU00335"/>
    </source>
</evidence>
<keyword evidence="1" id="KW-0805">Transcription regulation</keyword>
<dbReference type="PROSITE" id="PS50977">
    <property type="entry name" value="HTH_TETR_2"/>
    <property type="match status" value="1"/>
</dbReference>
<dbReference type="PANTHER" id="PTHR30055:SF148">
    <property type="entry name" value="TETR-FAMILY TRANSCRIPTIONAL REGULATOR"/>
    <property type="match status" value="1"/>
</dbReference>
<dbReference type="SUPFAM" id="SSF48498">
    <property type="entry name" value="Tetracyclin repressor-like, C-terminal domain"/>
    <property type="match status" value="1"/>
</dbReference>
<dbReference type="InterPro" id="IPR001647">
    <property type="entry name" value="HTH_TetR"/>
</dbReference>
<dbReference type="InterPro" id="IPR009057">
    <property type="entry name" value="Homeodomain-like_sf"/>
</dbReference>
<evidence type="ECO:0000313" key="6">
    <source>
        <dbReference type="EMBL" id="MFC4376608.1"/>
    </source>
</evidence>
<organism evidence="6 7">
    <name type="scientific">Nocardia halotolerans</name>
    <dbReference type="NCBI Taxonomy" id="1755878"/>
    <lineage>
        <taxon>Bacteria</taxon>
        <taxon>Bacillati</taxon>
        <taxon>Actinomycetota</taxon>
        <taxon>Actinomycetes</taxon>
        <taxon>Mycobacteriales</taxon>
        <taxon>Nocardiaceae</taxon>
        <taxon>Nocardia</taxon>
    </lineage>
</organism>
<feature type="domain" description="HTH tetR-type" evidence="5">
    <location>
        <begin position="4"/>
        <end position="64"/>
    </location>
</feature>
<keyword evidence="7" id="KW-1185">Reference proteome</keyword>
<dbReference type="Gene3D" id="1.10.357.10">
    <property type="entry name" value="Tetracycline Repressor, domain 2"/>
    <property type="match status" value="1"/>
</dbReference>
<evidence type="ECO:0000259" key="5">
    <source>
        <dbReference type="PROSITE" id="PS50977"/>
    </source>
</evidence>
<dbReference type="RefSeq" id="WP_378565649.1">
    <property type="nucleotide sequence ID" value="NZ_JBHSDL010000025.1"/>
</dbReference>
<protein>
    <submittedName>
        <fullName evidence="6">TetR/AcrR family transcriptional regulator</fullName>
    </submittedName>
</protein>
<dbReference type="Pfam" id="PF16859">
    <property type="entry name" value="TetR_C_11"/>
    <property type="match status" value="1"/>
</dbReference>
<feature type="DNA-binding region" description="H-T-H motif" evidence="4">
    <location>
        <begin position="27"/>
        <end position="46"/>
    </location>
</feature>
<gene>
    <name evidence="6" type="ORF">ACFO5K_21155</name>
</gene>
<dbReference type="SUPFAM" id="SSF46689">
    <property type="entry name" value="Homeodomain-like"/>
    <property type="match status" value="1"/>
</dbReference>
<proteinExistence type="predicted"/>
<evidence type="ECO:0000256" key="3">
    <source>
        <dbReference type="ARBA" id="ARBA00023163"/>
    </source>
</evidence>
<evidence type="ECO:0000313" key="7">
    <source>
        <dbReference type="Proteomes" id="UP001595844"/>
    </source>
</evidence>
<accession>A0ABV8VPP3</accession>
<keyword evidence="3" id="KW-0804">Transcription</keyword>
<dbReference type="Gene3D" id="1.10.10.60">
    <property type="entry name" value="Homeodomain-like"/>
    <property type="match status" value="1"/>
</dbReference>
<comment type="caution">
    <text evidence="6">The sequence shown here is derived from an EMBL/GenBank/DDBJ whole genome shotgun (WGS) entry which is preliminary data.</text>
</comment>
<dbReference type="Proteomes" id="UP001595844">
    <property type="component" value="Unassembled WGS sequence"/>
</dbReference>
<evidence type="ECO:0000256" key="1">
    <source>
        <dbReference type="ARBA" id="ARBA00023015"/>
    </source>
</evidence>
<dbReference type="InterPro" id="IPR050109">
    <property type="entry name" value="HTH-type_TetR-like_transc_reg"/>
</dbReference>
<dbReference type="InterPro" id="IPR011075">
    <property type="entry name" value="TetR_C"/>
</dbReference>
<dbReference type="PRINTS" id="PR00455">
    <property type="entry name" value="HTHTETR"/>
</dbReference>
<keyword evidence="2 4" id="KW-0238">DNA-binding</keyword>
<name>A0ABV8VPP3_9NOCA</name>
<evidence type="ECO:0000256" key="2">
    <source>
        <dbReference type="ARBA" id="ARBA00023125"/>
    </source>
</evidence>